<sequence length="333" mass="37959">MATTPDNTSLQLKSSDPEKKYSTTTNPLTHYGRHFCRTVHAMCNIQALLTAAIIRVAQFETRPLEEYSFEHRQEHAIYEQMISSNKGLEDEVDRVAELIRKGSSGARGDDTKALKGAVVEWLVPAGQVLSPPIARNIKLTRGFHHERTGQLLCPMEYDWDDEKIKADLRSGELAVSGMQWPNFLYAEGTTRDDDAWLGLFRGELLVTAYRFIFTSPSSIDKDPKATRSGNARIHNMSVVTIPSIAYVATQLRFALCSASVFSRTDTVTDTERFYHVCLTILSDVEERKEVNELVEWWNRYGHYRFELAPNTDEFYVDQPHLSNGCSNRFTRYS</sequence>
<dbReference type="Pfam" id="PF20414">
    <property type="entry name" value="DUF6698"/>
    <property type="match status" value="1"/>
</dbReference>
<reference evidence="2 3" key="1">
    <citation type="journal article" date="2016" name="Mol. Biol. Evol.">
        <title>Comparative Genomics of Early-Diverging Mushroom-Forming Fungi Provides Insights into the Origins of Lignocellulose Decay Capabilities.</title>
        <authorList>
            <person name="Nagy L.G."/>
            <person name="Riley R."/>
            <person name="Tritt A."/>
            <person name="Adam C."/>
            <person name="Daum C."/>
            <person name="Floudas D."/>
            <person name="Sun H."/>
            <person name="Yadav J.S."/>
            <person name="Pangilinan J."/>
            <person name="Larsson K.H."/>
            <person name="Matsuura K."/>
            <person name="Barry K."/>
            <person name="Labutti K."/>
            <person name="Kuo R."/>
            <person name="Ohm R.A."/>
            <person name="Bhattacharya S.S."/>
            <person name="Shirouzu T."/>
            <person name="Yoshinaga Y."/>
            <person name="Martin F.M."/>
            <person name="Grigoriev I.V."/>
            <person name="Hibbett D.S."/>
        </authorList>
    </citation>
    <scope>NUCLEOTIDE SEQUENCE [LARGE SCALE GENOMIC DNA]</scope>
    <source>
        <strain evidence="2 3">CBS 109695</strain>
    </source>
</reference>
<dbReference type="AlphaFoldDB" id="A0A166APC8"/>
<dbReference type="Proteomes" id="UP000076532">
    <property type="component" value="Unassembled WGS sequence"/>
</dbReference>
<gene>
    <name evidence="2" type="ORF">FIBSPDRAFT_898713</name>
</gene>
<dbReference type="EMBL" id="KV417657">
    <property type="protein sequence ID" value="KZP11823.1"/>
    <property type="molecule type" value="Genomic_DNA"/>
</dbReference>
<evidence type="ECO:0000256" key="1">
    <source>
        <dbReference type="SAM" id="MobiDB-lite"/>
    </source>
</evidence>
<dbReference type="InterPro" id="IPR046521">
    <property type="entry name" value="DUF6698"/>
</dbReference>
<dbReference type="STRING" id="436010.A0A166APC8"/>
<accession>A0A166APC8</accession>
<protein>
    <recommendedName>
        <fullName evidence="4">Fungal-type protein kinase domain-containing protein</fullName>
    </recommendedName>
</protein>
<feature type="compositionally biased region" description="Polar residues" evidence="1">
    <location>
        <begin position="1"/>
        <end position="14"/>
    </location>
</feature>
<proteinExistence type="predicted"/>
<dbReference type="OrthoDB" id="3160134at2759"/>
<evidence type="ECO:0000313" key="3">
    <source>
        <dbReference type="Proteomes" id="UP000076532"/>
    </source>
</evidence>
<evidence type="ECO:0008006" key="4">
    <source>
        <dbReference type="Google" id="ProtNLM"/>
    </source>
</evidence>
<keyword evidence="3" id="KW-1185">Reference proteome</keyword>
<feature type="region of interest" description="Disordered" evidence="1">
    <location>
        <begin position="1"/>
        <end position="26"/>
    </location>
</feature>
<name>A0A166APC8_9AGAM</name>
<evidence type="ECO:0000313" key="2">
    <source>
        <dbReference type="EMBL" id="KZP11823.1"/>
    </source>
</evidence>
<organism evidence="2 3">
    <name type="scientific">Athelia psychrophila</name>
    <dbReference type="NCBI Taxonomy" id="1759441"/>
    <lineage>
        <taxon>Eukaryota</taxon>
        <taxon>Fungi</taxon>
        <taxon>Dikarya</taxon>
        <taxon>Basidiomycota</taxon>
        <taxon>Agaricomycotina</taxon>
        <taxon>Agaricomycetes</taxon>
        <taxon>Agaricomycetidae</taxon>
        <taxon>Atheliales</taxon>
        <taxon>Atheliaceae</taxon>
        <taxon>Athelia</taxon>
    </lineage>
</organism>